<organism evidence="1 2">
    <name type="scientific">Jatrophihabitans lederbergiae</name>
    <dbReference type="NCBI Taxonomy" id="3075547"/>
    <lineage>
        <taxon>Bacteria</taxon>
        <taxon>Bacillati</taxon>
        <taxon>Actinomycetota</taxon>
        <taxon>Actinomycetes</taxon>
        <taxon>Jatrophihabitantales</taxon>
        <taxon>Jatrophihabitantaceae</taxon>
        <taxon>Jatrophihabitans</taxon>
    </lineage>
</organism>
<evidence type="ECO:0000313" key="1">
    <source>
        <dbReference type="EMBL" id="MDT0263816.1"/>
    </source>
</evidence>
<evidence type="ECO:0000313" key="2">
    <source>
        <dbReference type="Proteomes" id="UP001183176"/>
    </source>
</evidence>
<sequence length="94" mass="9991">MSITVLLPRTLMSVAGGQRTLLVESASCGCVTDVLDSVGGRYPLLARRIRDETGAVRRYVNVYLDGEDIRQLDGIATAVGDGQQLRVIQSVAGG</sequence>
<reference evidence="2" key="1">
    <citation type="submission" date="2023-07" db="EMBL/GenBank/DDBJ databases">
        <title>30 novel species of actinomycetes from the DSMZ collection.</title>
        <authorList>
            <person name="Nouioui I."/>
        </authorList>
    </citation>
    <scope>NUCLEOTIDE SEQUENCE [LARGE SCALE GENOMIC DNA]</scope>
    <source>
        <strain evidence="2">DSM 44399</strain>
    </source>
</reference>
<keyword evidence="2" id="KW-1185">Reference proteome</keyword>
<dbReference type="SUPFAM" id="SSF54285">
    <property type="entry name" value="MoaD/ThiS"/>
    <property type="match status" value="1"/>
</dbReference>
<accession>A0ABU2JFQ8</accession>
<dbReference type="InterPro" id="IPR003749">
    <property type="entry name" value="ThiS/MoaD-like"/>
</dbReference>
<gene>
    <name evidence="1" type="ORF">RM423_20795</name>
</gene>
<dbReference type="PANTHER" id="PTHR38031:SF1">
    <property type="entry name" value="SULFUR CARRIER PROTEIN CYSO"/>
    <property type="match status" value="1"/>
</dbReference>
<dbReference type="RefSeq" id="WP_311424959.1">
    <property type="nucleotide sequence ID" value="NZ_JAVREH010000053.1"/>
</dbReference>
<dbReference type="PANTHER" id="PTHR38031">
    <property type="entry name" value="SULFUR CARRIER PROTEIN SLR0821-RELATED"/>
    <property type="match status" value="1"/>
</dbReference>
<dbReference type="Gene3D" id="3.10.20.30">
    <property type="match status" value="1"/>
</dbReference>
<dbReference type="InterPro" id="IPR052045">
    <property type="entry name" value="Sulfur_Carrier/Prot_Modifier"/>
</dbReference>
<name>A0ABU2JFQ8_9ACTN</name>
<comment type="caution">
    <text evidence="1">The sequence shown here is derived from an EMBL/GenBank/DDBJ whole genome shotgun (WGS) entry which is preliminary data.</text>
</comment>
<proteinExistence type="predicted"/>
<dbReference type="InterPro" id="IPR016155">
    <property type="entry name" value="Mopterin_synth/thiamin_S_b"/>
</dbReference>
<dbReference type="Proteomes" id="UP001183176">
    <property type="component" value="Unassembled WGS sequence"/>
</dbReference>
<dbReference type="Pfam" id="PF02597">
    <property type="entry name" value="ThiS"/>
    <property type="match status" value="1"/>
</dbReference>
<dbReference type="InterPro" id="IPR012675">
    <property type="entry name" value="Beta-grasp_dom_sf"/>
</dbReference>
<protein>
    <submittedName>
        <fullName evidence="1">MoaD/ThiS family protein</fullName>
    </submittedName>
</protein>
<dbReference type="EMBL" id="JAVREH010000053">
    <property type="protein sequence ID" value="MDT0263816.1"/>
    <property type="molecule type" value="Genomic_DNA"/>
</dbReference>